<dbReference type="Proteomes" id="UP001497700">
    <property type="component" value="Unassembled WGS sequence"/>
</dbReference>
<name>A0ACB9YS57_9PEZI</name>
<reference evidence="1 2" key="1">
    <citation type="journal article" date="2022" name="New Phytol.">
        <title>Ecological generalism drives hyperdiversity of secondary metabolite gene clusters in xylarialean endophytes.</title>
        <authorList>
            <person name="Franco M.E.E."/>
            <person name="Wisecaver J.H."/>
            <person name="Arnold A.E."/>
            <person name="Ju Y.M."/>
            <person name="Slot J.C."/>
            <person name="Ahrendt S."/>
            <person name="Moore L.P."/>
            <person name="Eastman K.E."/>
            <person name="Scott K."/>
            <person name="Konkel Z."/>
            <person name="Mondo S.J."/>
            <person name="Kuo A."/>
            <person name="Hayes R.D."/>
            <person name="Haridas S."/>
            <person name="Andreopoulos B."/>
            <person name="Riley R."/>
            <person name="LaButti K."/>
            <person name="Pangilinan J."/>
            <person name="Lipzen A."/>
            <person name="Amirebrahimi M."/>
            <person name="Yan J."/>
            <person name="Adam C."/>
            <person name="Keymanesh K."/>
            <person name="Ng V."/>
            <person name="Louie K."/>
            <person name="Northen T."/>
            <person name="Drula E."/>
            <person name="Henrissat B."/>
            <person name="Hsieh H.M."/>
            <person name="Youens-Clark K."/>
            <person name="Lutzoni F."/>
            <person name="Miadlikowska J."/>
            <person name="Eastwood D.C."/>
            <person name="Hamelin R.C."/>
            <person name="Grigoriev I.V."/>
            <person name="U'Ren J.M."/>
        </authorList>
    </citation>
    <scope>NUCLEOTIDE SEQUENCE [LARGE SCALE GENOMIC DNA]</scope>
    <source>
        <strain evidence="1 2">CBS 119005</strain>
    </source>
</reference>
<keyword evidence="1" id="KW-0378">Hydrolase</keyword>
<evidence type="ECO:0000313" key="2">
    <source>
        <dbReference type="Proteomes" id="UP001497700"/>
    </source>
</evidence>
<comment type="caution">
    <text evidence="1">The sequence shown here is derived from an EMBL/GenBank/DDBJ whole genome shotgun (WGS) entry which is preliminary data.</text>
</comment>
<dbReference type="EMBL" id="MU393536">
    <property type="protein sequence ID" value="KAI4862021.1"/>
    <property type="molecule type" value="Genomic_DNA"/>
</dbReference>
<accession>A0ACB9YS57</accession>
<gene>
    <name evidence="1" type="ORF">F4820DRAFT_464132</name>
</gene>
<organism evidence="1 2">
    <name type="scientific">Hypoxylon rubiginosum</name>
    <dbReference type="NCBI Taxonomy" id="110542"/>
    <lineage>
        <taxon>Eukaryota</taxon>
        <taxon>Fungi</taxon>
        <taxon>Dikarya</taxon>
        <taxon>Ascomycota</taxon>
        <taxon>Pezizomycotina</taxon>
        <taxon>Sordariomycetes</taxon>
        <taxon>Xylariomycetidae</taxon>
        <taxon>Xylariales</taxon>
        <taxon>Hypoxylaceae</taxon>
        <taxon>Hypoxylon</taxon>
    </lineage>
</organism>
<keyword evidence="2" id="KW-1185">Reference proteome</keyword>
<protein>
    <submittedName>
        <fullName evidence="1">Glycoside hydrolase</fullName>
    </submittedName>
</protein>
<sequence>MLFKTLAGAFAIASSAPTVLAHWTYSRLIVNDEVVGEPWQYIRRHNNSNTPLTNPNGTEFRCNAGAQQQPSETYAVRAGDELGFGVDEHFGHPGVQQVYLSRAPSGVAAADYDGSGGWARVYSLTYAPPTNSSSDGDEEKEVLTWATDNIQSFRFPLSAATPPGEYLVRAEGLALHAAHKRGEAQFYVSCAQVRVVAGGNETEGEVGGGEEEEPGPLLPIPGMYRGDDPGVLIPVFWSYLTNYTAPGPPLWPGGTLEQHVPKEL</sequence>
<evidence type="ECO:0000313" key="1">
    <source>
        <dbReference type="EMBL" id="KAI4862021.1"/>
    </source>
</evidence>
<proteinExistence type="predicted"/>